<keyword evidence="1" id="KW-0732">Signal</keyword>
<protein>
    <submittedName>
        <fullName evidence="2">Uncharacterized protein</fullName>
    </submittedName>
</protein>
<dbReference type="Proteomes" id="UP000294599">
    <property type="component" value="Unassembled WGS sequence"/>
</dbReference>
<feature type="chain" id="PRO_5020968872" evidence="1">
    <location>
        <begin position="23"/>
        <end position="167"/>
    </location>
</feature>
<accession>A0A4R3LL28</accession>
<dbReference type="AlphaFoldDB" id="A0A4R3LL28"/>
<evidence type="ECO:0000256" key="1">
    <source>
        <dbReference type="SAM" id="SignalP"/>
    </source>
</evidence>
<feature type="signal peptide" evidence="1">
    <location>
        <begin position="1"/>
        <end position="22"/>
    </location>
</feature>
<gene>
    <name evidence="2" type="ORF">EDC25_10344</name>
</gene>
<proteinExistence type="predicted"/>
<sequence>MTHSAAKLVAVALLGQCLTVSAQPVVIADTVPYAEDADVQRKIREECVELNRDFAQYIREYAADKRIDVTFGDNRSGSGTELRVEITHAVSHGNAWIGHQKGAAARGALFRDGERIATVRARRFSMGGAFAGFKGSCSVLGRTVKAMGRDIAYWLENPLDGAELGDY</sequence>
<reference evidence="2 3" key="1">
    <citation type="submission" date="2019-03" db="EMBL/GenBank/DDBJ databases">
        <title>Genomic Encyclopedia of Type Strains, Phase IV (KMG-IV): sequencing the most valuable type-strain genomes for metagenomic binning, comparative biology and taxonomic classification.</title>
        <authorList>
            <person name="Goeker M."/>
        </authorList>
    </citation>
    <scope>NUCLEOTIDE SEQUENCE [LARGE SCALE GENOMIC DNA]</scope>
    <source>
        <strain evidence="2 3">DSM 21944</strain>
    </source>
</reference>
<dbReference type="RefSeq" id="WP_132577223.1">
    <property type="nucleotide sequence ID" value="NZ_JBHLWF010000007.1"/>
</dbReference>
<evidence type="ECO:0000313" key="3">
    <source>
        <dbReference type="Proteomes" id="UP000294599"/>
    </source>
</evidence>
<dbReference type="EMBL" id="SMAF01000003">
    <property type="protein sequence ID" value="TCT00276.1"/>
    <property type="molecule type" value="Genomic_DNA"/>
</dbReference>
<evidence type="ECO:0000313" key="2">
    <source>
        <dbReference type="EMBL" id="TCT00276.1"/>
    </source>
</evidence>
<dbReference type="OrthoDB" id="5703702at2"/>
<name>A0A4R3LL28_9GAMM</name>
<comment type="caution">
    <text evidence="2">The sequence shown here is derived from an EMBL/GenBank/DDBJ whole genome shotgun (WGS) entry which is preliminary data.</text>
</comment>
<organism evidence="2 3">
    <name type="scientific">Pseudofulvimonas gallinarii</name>
    <dbReference type="NCBI Taxonomy" id="634155"/>
    <lineage>
        <taxon>Bacteria</taxon>
        <taxon>Pseudomonadati</taxon>
        <taxon>Pseudomonadota</taxon>
        <taxon>Gammaproteobacteria</taxon>
        <taxon>Lysobacterales</taxon>
        <taxon>Rhodanobacteraceae</taxon>
        <taxon>Pseudofulvimonas</taxon>
    </lineage>
</organism>
<keyword evidence="3" id="KW-1185">Reference proteome</keyword>